<dbReference type="OrthoDB" id="3557800at2759"/>
<sequence length="285" mass="30394">MEDHISRPATPQVMVHRLPDQPDSSPEANKKPTKFITIIAASTAVSGKLQVAKTVSSALACPLYQGDSMHETAAKAATVGAASGANETRYQRMWLSKMTRTGLLFTEESRPAGAGFSGFGSSSTTSTSRRGSASSDGSEFSGSDDASVASSVVSSGVSKYVNRPPIVPLAQEGALRNANPALLVSTHPKLEAWQENCIRRCVGEYSIGVIFVPLDEESEDDEEDLPILRPLDPTTMTSFGSLASAGIPKPSRDWTEKIVVRVDANARVEDLAEEIIGKVRDIINE</sequence>
<name>A0A6A6CF29_ZASCE</name>
<dbReference type="AlphaFoldDB" id="A0A6A6CF29"/>
<gene>
    <name evidence="2" type="ORF">M409DRAFT_24765</name>
</gene>
<evidence type="ECO:0000313" key="3">
    <source>
        <dbReference type="Proteomes" id="UP000799537"/>
    </source>
</evidence>
<dbReference type="EMBL" id="ML993602">
    <property type="protein sequence ID" value="KAF2164860.1"/>
    <property type="molecule type" value="Genomic_DNA"/>
</dbReference>
<protein>
    <submittedName>
        <fullName evidence="2">Uncharacterized protein</fullName>
    </submittedName>
</protein>
<proteinExistence type="predicted"/>
<organism evidence="2 3">
    <name type="scientific">Zasmidium cellare ATCC 36951</name>
    <dbReference type="NCBI Taxonomy" id="1080233"/>
    <lineage>
        <taxon>Eukaryota</taxon>
        <taxon>Fungi</taxon>
        <taxon>Dikarya</taxon>
        <taxon>Ascomycota</taxon>
        <taxon>Pezizomycotina</taxon>
        <taxon>Dothideomycetes</taxon>
        <taxon>Dothideomycetidae</taxon>
        <taxon>Mycosphaerellales</taxon>
        <taxon>Mycosphaerellaceae</taxon>
        <taxon>Zasmidium</taxon>
    </lineage>
</organism>
<keyword evidence="3" id="KW-1185">Reference proteome</keyword>
<evidence type="ECO:0000256" key="1">
    <source>
        <dbReference type="SAM" id="MobiDB-lite"/>
    </source>
</evidence>
<feature type="region of interest" description="Disordered" evidence="1">
    <location>
        <begin position="1"/>
        <end position="30"/>
    </location>
</feature>
<accession>A0A6A6CF29</accession>
<evidence type="ECO:0000313" key="2">
    <source>
        <dbReference type="EMBL" id="KAF2164860.1"/>
    </source>
</evidence>
<dbReference type="Proteomes" id="UP000799537">
    <property type="component" value="Unassembled WGS sequence"/>
</dbReference>
<reference evidence="2" key="1">
    <citation type="journal article" date="2020" name="Stud. Mycol.">
        <title>101 Dothideomycetes genomes: a test case for predicting lifestyles and emergence of pathogens.</title>
        <authorList>
            <person name="Haridas S."/>
            <person name="Albert R."/>
            <person name="Binder M."/>
            <person name="Bloem J."/>
            <person name="Labutti K."/>
            <person name="Salamov A."/>
            <person name="Andreopoulos B."/>
            <person name="Baker S."/>
            <person name="Barry K."/>
            <person name="Bills G."/>
            <person name="Bluhm B."/>
            <person name="Cannon C."/>
            <person name="Castanera R."/>
            <person name="Culley D."/>
            <person name="Daum C."/>
            <person name="Ezra D."/>
            <person name="Gonzalez J."/>
            <person name="Henrissat B."/>
            <person name="Kuo A."/>
            <person name="Liang C."/>
            <person name="Lipzen A."/>
            <person name="Lutzoni F."/>
            <person name="Magnuson J."/>
            <person name="Mondo S."/>
            <person name="Nolan M."/>
            <person name="Ohm R."/>
            <person name="Pangilinan J."/>
            <person name="Park H.-J."/>
            <person name="Ramirez L."/>
            <person name="Alfaro M."/>
            <person name="Sun H."/>
            <person name="Tritt A."/>
            <person name="Yoshinaga Y."/>
            <person name="Zwiers L.-H."/>
            <person name="Turgeon B."/>
            <person name="Goodwin S."/>
            <person name="Spatafora J."/>
            <person name="Crous P."/>
            <person name="Grigoriev I."/>
        </authorList>
    </citation>
    <scope>NUCLEOTIDE SEQUENCE</scope>
    <source>
        <strain evidence="2">ATCC 36951</strain>
    </source>
</reference>
<dbReference type="GeneID" id="54560654"/>
<dbReference type="RefSeq" id="XP_033665749.1">
    <property type="nucleotide sequence ID" value="XM_033807382.1"/>
</dbReference>
<feature type="region of interest" description="Disordered" evidence="1">
    <location>
        <begin position="115"/>
        <end position="146"/>
    </location>
</feature>